<dbReference type="InterPro" id="IPR021729">
    <property type="entry name" value="DUF3298"/>
</dbReference>
<dbReference type="RefSeq" id="WP_165103609.1">
    <property type="nucleotide sequence ID" value="NZ_JAAKGU010000015.1"/>
</dbReference>
<dbReference type="InterPro" id="IPR036582">
    <property type="entry name" value="Mao_N_sf"/>
</dbReference>
<dbReference type="InterPro" id="IPR025303">
    <property type="entry name" value="PdaC"/>
</dbReference>
<evidence type="ECO:0000313" key="5">
    <source>
        <dbReference type="Proteomes" id="UP000480151"/>
    </source>
</evidence>
<sequence>MNKTNKLARTWGAGMLAAALLLGGTVVSAGTGEAAPVKAKVKAGYSLVALKYNGTLTMQQGIFREGKLWIPVTFLKNTLGMPITYNKAENSYTAGQGIRQTKLTVTVYGISIAVNGYFINEYEGRSFNNRLYVPFGLLSDYLGYRGDFSASSGRLNIMNRPLNKVTVTTETYAKEIGDSAIRLDYPQIAGLPEASAQKSINDTLRQAAMSFAEDADRAIAEKSEQDRPYEFDSNYVVTYNQNGVLSLVMDQYTYTGGAHGMTLRQAFTFSLKDGKRLLLKDLFGANPNYKKLLNEKVGKLLRADEGYFGGFTGLNTEKYFYLKDGRVVLFFQLYEYTPYAAGFPEFTFTFNELLPDGSNPFTRSK</sequence>
<reference evidence="4 5" key="1">
    <citation type="submission" date="2020-02" db="EMBL/GenBank/DDBJ databases">
        <authorList>
            <person name="Gao J."/>
            <person name="Sun J."/>
        </authorList>
    </citation>
    <scope>NUCLEOTIDE SEQUENCE [LARGE SCALE GENOMIC DNA]</scope>
    <source>
        <strain evidence="4 5">7124</strain>
    </source>
</reference>
<dbReference type="Pfam" id="PF13739">
    <property type="entry name" value="PdaC"/>
    <property type="match status" value="1"/>
</dbReference>
<dbReference type="Gene3D" id="3.30.565.40">
    <property type="entry name" value="Fervidobacterium nodosum Rt17-B1 like"/>
    <property type="match status" value="1"/>
</dbReference>
<dbReference type="AlphaFoldDB" id="A0A6M1PTE5"/>
<gene>
    <name evidence="4" type="ORF">G5B47_23260</name>
</gene>
<dbReference type="Pfam" id="PF11738">
    <property type="entry name" value="DUF3298"/>
    <property type="match status" value="1"/>
</dbReference>
<evidence type="ECO:0000256" key="1">
    <source>
        <dbReference type="SAM" id="SignalP"/>
    </source>
</evidence>
<comment type="caution">
    <text evidence="4">The sequence shown here is derived from an EMBL/GenBank/DDBJ whole genome shotgun (WGS) entry which is preliminary data.</text>
</comment>
<proteinExistence type="predicted"/>
<evidence type="ECO:0000259" key="2">
    <source>
        <dbReference type="Pfam" id="PF11738"/>
    </source>
</evidence>
<evidence type="ECO:0000313" key="4">
    <source>
        <dbReference type="EMBL" id="NGM85325.1"/>
    </source>
</evidence>
<dbReference type="EMBL" id="JAAKGU010000015">
    <property type="protein sequence ID" value="NGM85325.1"/>
    <property type="molecule type" value="Genomic_DNA"/>
</dbReference>
<dbReference type="SUPFAM" id="SSF55383">
    <property type="entry name" value="Copper amine oxidase, domain N"/>
    <property type="match status" value="1"/>
</dbReference>
<feature type="chain" id="PRO_5027078279" evidence="1">
    <location>
        <begin position="30"/>
        <end position="365"/>
    </location>
</feature>
<accession>A0A6M1PTE5</accession>
<dbReference type="Proteomes" id="UP000480151">
    <property type="component" value="Unassembled WGS sequence"/>
</dbReference>
<dbReference type="Gene3D" id="3.90.640.20">
    <property type="entry name" value="Heat-shock cognate protein, ATPase"/>
    <property type="match status" value="1"/>
</dbReference>
<feature type="domain" description="DUF3298" evidence="2">
    <location>
        <begin position="280"/>
        <end position="350"/>
    </location>
</feature>
<keyword evidence="1" id="KW-0732">Signal</keyword>
<protein>
    <submittedName>
        <fullName evidence="4">DUF3298 and DUF4163 domain-containing protein</fullName>
    </submittedName>
</protein>
<evidence type="ECO:0000259" key="3">
    <source>
        <dbReference type="Pfam" id="PF13739"/>
    </source>
</evidence>
<feature type="signal peptide" evidence="1">
    <location>
        <begin position="1"/>
        <end position="29"/>
    </location>
</feature>
<name>A0A6M1PTE5_9BACL</name>
<keyword evidence="5" id="KW-1185">Reference proteome</keyword>
<feature type="domain" description="Deacetylase PdaC" evidence="3">
    <location>
        <begin position="181"/>
        <end position="262"/>
    </location>
</feature>
<dbReference type="InterPro" id="IPR037126">
    <property type="entry name" value="PdaC/RsiV-like_sf"/>
</dbReference>
<organism evidence="4 5">
    <name type="scientific">Paenibacillus apii</name>
    <dbReference type="NCBI Taxonomy" id="1850370"/>
    <lineage>
        <taxon>Bacteria</taxon>
        <taxon>Bacillati</taxon>
        <taxon>Bacillota</taxon>
        <taxon>Bacilli</taxon>
        <taxon>Bacillales</taxon>
        <taxon>Paenibacillaceae</taxon>
        <taxon>Paenibacillus</taxon>
    </lineage>
</organism>